<name>A0A445GGR5_GLYSO</name>
<comment type="caution">
    <text evidence="4">The sequence shown here is derived from an EMBL/GenBank/DDBJ whole genome shotgun (WGS) entry which is preliminary data.</text>
</comment>
<dbReference type="CDD" id="cd01767">
    <property type="entry name" value="UBX"/>
    <property type="match status" value="1"/>
</dbReference>
<dbReference type="Pfam" id="PF00789">
    <property type="entry name" value="UBX"/>
    <property type="match status" value="1"/>
</dbReference>
<evidence type="ECO:0000256" key="2">
    <source>
        <dbReference type="SAM" id="MobiDB-lite"/>
    </source>
</evidence>
<keyword evidence="5" id="KW-1185">Reference proteome</keyword>
<organism evidence="4 5">
    <name type="scientific">Glycine soja</name>
    <name type="common">Wild soybean</name>
    <dbReference type="NCBI Taxonomy" id="3848"/>
    <lineage>
        <taxon>Eukaryota</taxon>
        <taxon>Viridiplantae</taxon>
        <taxon>Streptophyta</taxon>
        <taxon>Embryophyta</taxon>
        <taxon>Tracheophyta</taxon>
        <taxon>Spermatophyta</taxon>
        <taxon>Magnoliopsida</taxon>
        <taxon>eudicotyledons</taxon>
        <taxon>Gunneridae</taxon>
        <taxon>Pentapetalae</taxon>
        <taxon>rosids</taxon>
        <taxon>fabids</taxon>
        <taxon>Fabales</taxon>
        <taxon>Fabaceae</taxon>
        <taxon>Papilionoideae</taxon>
        <taxon>50 kb inversion clade</taxon>
        <taxon>NPAAA clade</taxon>
        <taxon>indigoferoid/millettioid clade</taxon>
        <taxon>Phaseoleae</taxon>
        <taxon>Glycine</taxon>
        <taxon>Glycine subgen. Soja</taxon>
    </lineage>
</organism>
<feature type="region of interest" description="Disordered" evidence="2">
    <location>
        <begin position="364"/>
        <end position="396"/>
    </location>
</feature>
<dbReference type="InterPro" id="IPR001012">
    <property type="entry name" value="UBX_dom"/>
</dbReference>
<dbReference type="SUPFAM" id="SSF52833">
    <property type="entry name" value="Thioredoxin-like"/>
    <property type="match status" value="1"/>
</dbReference>
<evidence type="ECO:0000313" key="5">
    <source>
        <dbReference type="Proteomes" id="UP000289340"/>
    </source>
</evidence>
<dbReference type="Gene3D" id="3.40.30.10">
    <property type="entry name" value="Glutaredoxin"/>
    <property type="match status" value="1"/>
</dbReference>
<evidence type="ECO:0000256" key="1">
    <source>
        <dbReference type="ARBA" id="ARBA00022786"/>
    </source>
</evidence>
<dbReference type="CDD" id="cd02958">
    <property type="entry name" value="UAS"/>
    <property type="match status" value="1"/>
</dbReference>
<keyword evidence="1" id="KW-0833">Ubl conjugation pathway</keyword>
<evidence type="ECO:0000313" key="4">
    <source>
        <dbReference type="EMBL" id="RZB60391.1"/>
    </source>
</evidence>
<accession>A0A445GGR5</accession>
<dbReference type="SUPFAM" id="SSF54236">
    <property type="entry name" value="Ubiquitin-like"/>
    <property type="match status" value="1"/>
</dbReference>
<dbReference type="InterPro" id="IPR006577">
    <property type="entry name" value="UAS"/>
</dbReference>
<dbReference type="Gene3D" id="3.10.20.90">
    <property type="entry name" value="Phosphatidylinositol 3-kinase Catalytic Subunit, Chain A, domain 1"/>
    <property type="match status" value="1"/>
</dbReference>
<dbReference type="InterPro" id="IPR036249">
    <property type="entry name" value="Thioredoxin-like_sf"/>
</dbReference>
<dbReference type="Proteomes" id="UP000289340">
    <property type="component" value="Chromosome 16"/>
</dbReference>
<dbReference type="PROSITE" id="PS50033">
    <property type="entry name" value="UBX"/>
    <property type="match status" value="1"/>
</dbReference>
<dbReference type="AlphaFoldDB" id="A0A445GGR5"/>
<dbReference type="InterPro" id="IPR029071">
    <property type="entry name" value="Ubiquitin-like_domsf"/>
</dbReference>
<feature type="region of interest" description="Disordered" evidence="2">
    <location>
        <begin position="316"/>
        <end position="345"/>
    </location>
</feature>
<feature type="domain" description="UBX" evidence="3">
    <location>
        <begin position="402"/>
        <end position="482"/>
    </location>
</feature>
<evidence type="ECO:0000259" key="3">
    <source>
        <dbReference type="PROSITE" id="PS50033"/>
    </source>
</evidence>
<dbReference type="PANTHER" id="PTHR23322">
    <property type="entry name" value="FAS-ASSOCIATED PROTEIN"/>
    <property type="match status" value="1"/>
</dbReference>
<proteinExistence type="predicted"/>
<dbReference type="InterPro" id="IPR050730">
    <property type="entry name" value="UBX_domain-protein"/>
</dbReference>
<dbReference type="GO" id="GO:0043130">
    <property type="term" value="F:ubiquitin binding"/>
    <property type="evidence" value="ECO:0007669"/>
    <property type="project" value="TreeGrafter"/>
</dbReference>
<reference evidence="4 5" key="1">
    <citation type="submission" date="2018-09" db="EMBL/GenBank/DDBJ databases">
        <title>A high-quality reference genome of wild soybean provides a powerful tool to mine soybean genomes.</title>
        <authorList>
            <person name="Xie M."/>
            <person name="Chung C.Y.L."/>
            <person name="Li M.-W."/>
            <person name="Wong F.-L."/>
            <person name="Chan T.-F."/>
            <person name="Lam H.-M."/>
        </authorList>
    </citation>
    <scope>NUCLEOTIDE SEQUENCE [LARGE SCALE GENOMIC DNA]</scope>
    <source>
        <strain evidence="5">cv. W05</strain>
        <tissue evidence="4">Hypocotyl of etiolated seedlings</tissue>
    </source>
</reference>
<dbReference type="SMART" id="SM00594">
    <property type="entry name" value="UAS"/>
    <property type="match status" value="1"/>
</dbReference>
<dbReference type="EMBL" id="QZWG01000016">
    <property type="protein sequence ID" value="RZB60391.1"/>
    <property type="molecule type" value="Genomic_DNA"/>
</dbReference>
<dbReference type="PANTHER" id="PTHR23322:SF6">
    <property type="entry name" value="UBX DOMAIN-CONTAINING PROTEIN 7"/>
    <property type="match status" value="1"/>
</dbReference>
<sequence>MRVACLGLKLHLSPGELDASLREFRRKYALDILEETGLFNAKPLGTPMDPSIKLLPNQGEPLLNPGRYRRLVGKLNYVMISCPNIAFAVSVISTVSELTRLSITCCSIGTDPTDATVVEFCIDFACCTLARVSPNLTELTLKMKTRLTQHFPILFQTLSCSVVVLKPPGCCALGGRFFVAKDAASMQNKWLLVNIQSTKEFSSHMLNRDTWANEAVSQTISTNCIFWQGTECEGFSLTRIGRGIKESVCSVVYAAVYDDTTEGRKVCTYYRLDSIPVVLVIDPITGQKMRSWIGMVQPESLLEGLLAFLDAGPKDHHITMSHKRPRGSSSPPKSKALVESDENKEEYEEVQRALAASMESMKESTAMAGRDNKDADVAVNGQETPMAKRPTYPTLPEEPKVERNLLCRVGVRLPDGRRVQRNFLRTDPIQLLWSFISAQLGEDETNSFRLTHAIPGASKILDYEINSTFQESGLANSMISVTWD</sequence>
<dbReference type="GO" id="GO:0043161">
    <property type="term" value="P:proteasome-mediated ubiquitin-dependent protein catabolic process"/>
    <property type="evidence" value="ECO:0007669"/>
    <property type="project" value="TreeGrafter"/>
</dbReference>
<gene>
    <name evidence="4" type="ORF">D0Y65_043253</name>
</gene>
<dbReference type="Pfam" id="PF13899">
    <property type="entry name" value="Thioredoxin_7"/>
    <property type="match status" value="1"/>
</dbReference>
<protein>
    <submittedName>
        <fullName evidence="4">Plant UBX domain-containing protein 7</fullName>
    </submittedName>
</protein>
<dbReference type="GO" id="GO:0005634">
    <property type="term" value="C:nucleus"/>
    <property type="evidence" value="ECO:0007669"/>
    <property type="project" value="TreeGrafter"/>
</dbReference>